<evidence type="ECO:0000259" key="4">
    <source>
        <dbReference type="SMART" id="SM00228"/>
    </source>
</evidence>
<evidence type="ECO:0000256" key="1">
    <source>
        <dbReference type="ARBA" id="ARBA00022670"/>
    </source>
</evidence>
<dbReference type="SUPFAM" id="SSF50156">
    <property type="entry name" value="PDZ domain-like"/>
    <property type="match status" value="1"/>
</dbReference>
<dbReference type="PANTHER" id="PTHR43343:SF3">
    <property type="entry name" value="PROTEASE DO-LIKE 8, CHLOROPLASTIC"/>
    <property type="match status" value="1"/>
</dbReference>
<dbReference type="InterPro" id="IPR001940">
    <property type="entry name" value="Peptidase_S1C"/>
</dbReference>
<dbReference type="Gene3D" id="2.40.10.120">
    <property type="match status" value="1"/>
</dbReference>
<dbReference type="Pfam" id="PF13365">
    <property type="entry name" value="Trypsin_2"/>
    <property type="match status" value="1"/>
</dbReference>
<dbReference type="GO" id="GO:0004252">
    <property type="term" value="F:serine-type endopeptidase activity"/>
    <property type="evidence" value="ECO:0007669"/>
    <property type="project" value="InterPro"/>
</dbReference>
<gene>
    <name evidence="5" type="primary">htrA_2</name>
    <name evidence="5" type="ORF">HRbin22_00697</name>
</gene>
<dbReference type="InterPro" id="IPR009003">
    <property type="entry name" value="Peptidase_S1_PA"/>
</dbReference>
<keyword evidence="1 5" id="KW-0645">Protease</keyword>
<dbReference type="PROSITE" id="PS51257">
    <property type="entry name" value="PROKAR_LIPOPROTEIN"/>
    <property type="match status" value="1"/>
</dbReference>
<feature type="domain" description="PDZ" evidence="4">
    <location>
        <begin position="281"/>
        <end position="376"/>
    </location>
</feature>
<dbReference type="InterPro" id="IPR036034">
    <property type="entry name" value="PDZ_sf"/>
</dbReference>
<comment type="caution">
    <text evidence="5">The sequence shown here is derived from an EMBL/GenBank/DDBJ whole genome shotgun (WGS) entry which is preliminary data.</text>
</comment>
<protein>
    <submittedName>
        <fullName evidence="5">Serine protease HtrA</fullName>
    </submittedName>
</protein>
<dbReference type="AlphaFoldDB" id="A0A2H5Y4U0"/>
<evidence type="ECO:0000313" key="6">
    <source>
        <dbReference type="Proteomes" id="UP000236642"/>
    </source>
</evidence>
<evidence type="ECO:0000256" key="2">
    <source>
        <dbReference type="ARBA" id="ARBA00022801"/>
    </source>
</evidence>
<dbReference type="Pfam" id="PF13180">
    <property type="entry name" value="PDZ_2"/>
    <property type="match status" value="1"/>
</dbReference>
<sequence length="393" mass="40825">MKRSRWMRGMGLGFLLLLAACQAVGTPASPPLAATPSREAQPSASAAGLPMPIQVAAQGSGSPVEALEQQLEAIYQQANPSVVHIRVRSGQGVFQQESTGSGFVYDSQGHIVTNHHVVEGASAIVVTFADGTESPARIVGADPDSDLAVIQVDVPAAQLHPATLGDSGSVRPGQLAIAIGNPFGLEGTMTVGIISAVGRVIRPGSRPFSIPNMIQTDAPINPGNSGGPLLDRQGRVIGVNTLIFSQSGVSSGVGFAIPIDTVQRVVPELIAHGRYDHPWLGISGFSVTPLAAKALGLPAEHGALILEVDPRGPAAQAGLRGGTQPARYEGETIVLGGDLIVAIDGQPVRQMEDLIAYLEEKRRPGDEVVLSILRDGKAQEVRVRLAPRPSTSS</sequence>
<dbReference type="SUPFAM" id="SSF50494">
    <property type="entry name" value="Trypsin-like serine proteases"/>
    <property type="match status" value="1"/>
</dbReference>
<feature type="signal peptide" evidence="3">
    <location>
        <begin position="1"/>
        <end position="25"/>
    </location>
</feature>
<organism evidence="5 6">
    <name type="scientific">Candidatus Thermoflexus japonica</name>
    <dbReference type="NCBI Taxonomy" id="2035417"/>
    <lineage>
        <taxon>Bacteria</taxon>
        <taxon>Bacillati</taxon>
        <taxon>Chloroflexota</taxon>
        <taxon>Thermoflexia</taxon>
        <taxon>Thermoflexales</taxon>
        <taxon>Thermoflexaceae</taxon>
        <taxon>Thermoflexus</taxon>
    </lineage>
</organism>
<dbReference type="PRINTS" id="PR00834">
    <property type="entry name" value="PROTEASES2C"/>
</dbReference>
<evidence type="ECO:0000313" key="5">
    <source>
        <dbReference type="EMBL" id="GBD08457.1"/>
    </source>
</evidence>
<evidence type="ECO:0000256" key="3">
    <source>
        <dbReference type="SAM" id="SignalP"/>
    </source>
</evidence>
<dbReference type="EMBL" id="BEHY01000010">
    <property type="protein sequence ID" value="GBD08457.1"/>
    <property type="molecule type" value="Genomic_DNA"/>
</dbReference>
<dbReference type="InterPro" id="IPR051201">
    <property type="entry name" value="Chloro_Bact_Ser_Proteases"/>
</dbReference>
<name>A0A2H5Y4U0_9CHLR</name>
<keyword evidence="3" id="KW-0732">Signal</keyword>
<dbReference type="PANTHER" id="PTHR43343">
    <property type="entry name" value="PEPTIDASE S12"/>
    <property type="match status" value="1"/>
</dbReference>
<dbReference type="GO" id="GO:0006508">
    <property type="term" value="P:proteolysis"/>
    <property type="evidence" value="ECO:0007669"/>
    <property type="project" value="UniProtKB-KW"/>
</dbReference>
<keyword evidence="2" id="KW-0378">Hydrolase</keyword>
<dbReference type="Proteomes" id="UP000236642">
    <property type="component" value="Unassembled WGS sequence"/>
</dbReference>
<proteinExistence type="predicted"/>
<feature type="chain" id="PRO_5014131668" evidence="3">
    <location>
        <begin position="26"/>
        <end position="393"/>
    </location>
</feature>
<dbReference type="SMART" id="SM00228">
    <property type="entry name" value="PDZ"/>
    <property type="match status" value="1"/>
</dbReference>
<reference evidence="6" key="1">
    <citation type="submission" date="2017-09" db="EMBL/GenBank/DDBJ databases">
        <title>Metaegenomics of thermophilic ammonia-oxidizing enrichment culture.</title>
        <authorList>
            <person name="Kato S."/>
            <person name="Suzuki K."/>
        </authorList>
    </citation>
    <scope>NUCLEOTIDE SEQUENCE [LARGE SCALE GENOMIC DNA]</scope>
</reference>
<accession>A0A2H5Y4U0</accession>
<dbReference type="Gene3D" id="2.30.42.10">
    <property type="match status" value="1"/>
</dbReference>
<dbReference type="InterPro" id="IPR001478">
    <property type="entry name" value="PDZ"/>
</dbReference>
<dbReference type="CDD" id="cd06779">
    <property type="entry name" value="cpPDZ_Deg_HtrA-like"/>
    <property type="match status" value="1"/>
</dbReference>